<gene>
    <name evidence="6" type="primary">mdh</name>
    <name evidence="12" type="ORF">SAMN02745220_02760</name>
</gene>
<dbReference type="OrthoDB" id="9802969at2"/>
<sequence length="325" mass="34985">MKKPVRVAITGAAGQISYSIIFRVAAGDMLGKDQPVILQLLEIPPAMGALNGVVMELNDCAFPLVAGIVATDDPNVAFKDTDYAVLVGARPRGPGMERSDLLMANAKIFSVQGKALNDHASRDVKVLVVGNPANTNALITLKNAPDLNPRNITAMMRLDHNRSISQISEKLGCPTTSIEKMVVWGNHSATQYPDISYATAEGAPVKDKVDNDWYVKTFIPTVQQRGAAIIKARGASSAASAASAAIDHMRDWALGSNGQWVSMGVYSKGNSYGIDEDLIYSRPITCENGEWKEITGLEVNSFSREMMTATEKELAGEREAIAEML</sequence>
<feature type="binding site" evidence="6 8">
    <location>
        <position position="92"/>
    </location>
    <ligand>
        <name>substrate</name>
    </ligand>
</feature>
<evidence type="ECO:0000259" key="10">
    <source>
        <dbReference type="Pfam" id="PF00056"/>
    </source>
</evidence>
<evidence type="ECO:0000256" key="5">
    <source>
        <dbReference type="ARBA" id="ARBA00023027"/>
    </source>
</evidence>
<dbReference type="Gene3D" id="3.90.110.10">
    <property type="entry name" value="Lactate dehydrogenase/glycoside hydrolase, family 4, C-terminal"/>
    <property type="match status" value="1"/>
</dbReference>
<keyword evidence="13" id="KW-1185">Reference proteome</keyword>
<comment type="catalytic activity">
    <reaction evidence="6">
        <text>(S)-malate + NAD(+) = oxaloacetate + NADH + H(+)</text>
        <dbReference type="Rhea" id="RHEA:21432"/>
        <dbReference type="ChEBI" id="CHEBI:15378"/>
        <dbReference type="ChEBI" id="CHEBI:15589"/>
        <dbReference type="ChEBI" id="CHEBI:16452"/>
        <dbReference type="ChEBI" id="CHEBI:57540"/>
        <dbReference type="ChEBI" id="CHEBI:57945"/>
        <dbReference type="EC" id="1.1.1.37"/>
    </reaction>
</comment>
<proteinExistence type="inferred from homology"/>
<dbReference type="HAMAP" id="MF_01517">
    <property type="entry name" value="Malate_dehydrog_2"/>
    <property type="match status" value="1"/>
</dbReference>
<dbReference type="SUPFAM" id="SSF56327">
    <property type="entry name" value="LDH C-terminal domain-like"/>
    <property type="match status" value="1"/>
</dbReference>
<reference evidence="12 13" key="1">
    <citation type="submission" date="2016-12" db="EMBL/GenBank/DDBJ databases">
        <authorList>
            <person name="Song W.-J."/>
            <person name="Kurnit D.M."/>
        </authorList>
    </citation>
    <scope>NUCLEOTIDE SEQUENCE [LARGE SCALE GENOMIC DNA]</scope>
    <source>
        <strain evidence="12 13">DSM 18488</strain>
    </source>
</reference>
<dbReference type="Pfam" id="PF00056">
    <property type="entry name" value="Ldh_1_N"/>
    <property type="match status" value="1"/>
</dbReference>
<evidence type="ECO:0000256" key="8">
    <source>
        <dbReference type="PIRSR" id="PIRSR000102-2"/>
    </source>
</evidence>
<feature type="binding site" evidence="6 9">
    <location>
        <begin position="129"/>
        <end position="131"/>
    </location>
    <ligand>
        <name>NAD(+)</name>
        <dbReference type="ChEBI" id="CHEBI:57540"/>
    </ligand>
</feature>
<evidence type="ECO:0000256" key="4">
    <source>
        <dbReference type="ARBA" id="ARBA00023002"/>
    </source>
</evidence>
<accession>A0A1M7Y9K7</accession>
<dbReference type="EC" id="1.1.1.37" evidence="2 6"/>
<dbReference type="FunFam" id="3.40.50.720:FF:000010">
    <property type="entry name" value="Malate dehydrogenase"/>
    <property type="match status" value="1"/>
</dbReference>
<evidence type="ECO:0000313" key="12">
    <source>
        <dbReference type="EMBL" id="SHO49256.1"/>
    </source>
</evidence>
<evidence type="ECO:0000256" key="6">
    <source>
        <dbReference type="HAMAP-Rule" id="MF_01517"/>
    </source>
</evidence>
<dbReference type="GO" id="GO:0006099">
    <property type="term" value="P:tricarboxylic acid cycle"/>
    <property type="evidence" value="ECO:0007669"/>
    <property type="project" value="UniProtKB-UniRule"/>
</dbReference>
<protein>
    <recommendedName>
        <fullName evidence="2 6">Malate dehydrogenase</fullName>
        <ecNumber evidence="2 6">1.1.1.37</ecNumber>
    </recommendedName>
</protein>
<evidence type="ECO:0000256" key="1">
    <source>
        <dbReference type="ARBA" id="ARBA00009613"/>
    </source>
</evidence>
<dbReference type="GO" id="GO:0030060">
    <property type="term" value="F:L-malate dehydrogenase (NAD+) activity"/>
    <property type="evidence" value="ECO:0007669"/>
    <property type="project" value="UniProtKB-UniRule"/>
</dbReference>
<dbReference type="EMBL" id="FRFE01000013">
    <property type="protein sequence ID" value="SHO49256.1"/>
    <property type="molecule type" value="Genomic_DNA"/>
</dbReference>
<evidence type="ECO:0000256" key="9">
    <source>
        <dbReference type="PIRSR" id="PIRSR000102-3"/>
    </source>
</evidence>
<dbReference type="InterPro" id="IPR010945">
    <property type="entry name" value="Malate_DH_type2"/>
</dbReference>
<feature type="binding site" evidence="6 9">
    <location>
        <position position="105"/>
    </location>
    <ligand>
        <name>NAD(+)</name>
        <dbReference type="ChEBI" id="CHEBI:57540"/>
    </ligand>
</feature>
<dbReference type="STRING" id="1121416.SAMN02745220_02760"/>
<evidence type="ECO:0000256" key="3">
    <source>
        <dbReference type="ARBA" id="ARBA00022532"/>
    </source>
</evidence>
<feature type="binding site" evidence="6 8">
    <location>
        <position position="131"/>
    </location>
    <ligand>
        <name>substrate</name>
    </ligand>
</feature>
<dbReference type="RefSeq" id="WP_073614043.1">
    <property type="nucleotide sequence ID" value="NZ_FRFE01000013.1"/>
</dbReference>
<comment type="function">
    <text evidence="6">Catalyzes the reversible oxidation of malate to oxaloacetate.</text>
</comment>
<dbReference type="Pfam" id="PF02866">
    <property type="entry name" value="Ldh_1_C"/>
    <property type="match status" value="1"/>
</dbReference>
<dbReference type="InterPro" id="IPR022383">
    <property type="entry name" value="Lactate/malate_DH_C"/>
</dbReference>
<dbReference type="SUPFAM" id="SSF51735">
    <property type="entry name" value="NAD(P)-binding Rossmann-fold domains"/>
    <property type="match status" value="1"/>
</dbReference>
<dbReference type="PANTHER" id="PTHR23382">
    <property type="entry name" value="MALATE DEHYDROGENASE"/>
    <property type="match status" value="1"/>
</dbReference>
<organism evidence="12 13">
    <name type="scientific">Desulfopila aestuarii DSM 18488</name>
    <dbReference type="NCBI Taxonomy" id="1121416"/>
    <lineage>
        <taxon>Bacteria</taxon>
        <taxon>Pseudomonadati</taxon>
        <taxon>Thermodesulfobacteriota</taxon>
        <taxon>Desulfobulbia</taxon>
        <taxon>Desulfobulbales</taxon>
        <taxon>Desulfocapsaceae</taxon>
        <taxon>Desulfopila</taxon>
    </lineage>
</organism>
<dbReference type="Gene3D" id="3.40.50.720">
    <property type="entry name" value="NAD(P)-binding Rossmann-like Domain"/>
    <property type="match status" value="1"/>
</dbReference>
<dbReference type="NCBIfam" id="NF003916">
    <property type="entry name" value="PRK05442.1"/>
    <property type="match status" value="1"/>
</dbReference>
<comment type="similarity">
    <text evidence="1 6">Belongs to the LDH/MDH superfamily. MDH type 2 family.</text>
</comment>
<feature type="binding site" evidence="6">
    <location>
        <position position="112"/>
    </location>
    <ligand>
        <name>NAD(+)</name>
        <dbReference type="ChEBI" id="CHEBI:57540"/>
    </ligand>
</feature>
<dbReference type="NCBIfam" id="TIGR01759">
    <property type="entry name" value="MalateDH-SF1"/>
    <property type="match status" value="1"/>
</dbReference>
<evidence type="ECO:0000256" key="2">
    <source>
        <dbReference type="ARBA" id="ARBA00012995"/>
    </source>
</evidence>
<dbReference type="InterPro" id="IPR015955">
    <property type="entry name" value="Lactate_DH/Glyco_Ohase_4_C"/>
</dbReference>
<name>A0A1M7Y9K7_9BACT</name>
<dbReference type="Proteomes" id="UP000184603">
    <property type="component" value="Unassembled WGS sequence"/>
</dbReference>
<evidence type="ECO:0000256" key="7">
    <source>
        <dbReference type="PIRSR" id="PIRSR000102-1"/>
    </source>
</evidence>
<feature type="binding site" evidence="6">
    <location>
        <begin position="11"/>
        <end position="17"/>
    </location>
    <ligand>
        <name>NAD(+)</name>
        <dbReference type="ChEBI" id="CHEBI:57540"/>
    </ligand>
</feature>
<feature type="binding site" evidence="6 8">
    <location>
        <position position="162"/>
    </location>
    <ligand>
        <name>substrate</name>
    </ligand>
</feature>
<keyword evidence="4 6" id="KW-0560">Oxidoreductase</keyword>
<keyword evidence="5 6" id="KW-0520">NAD</keyword>
<evidence type="ECO:0000259" key="11">
    <source>
        <dbReference type="Pfam" id="PF02866"/>
    </source>
</evidence>
<dbReference type="InterPro" id="IPR001236">
    <property type="entry name" value="Lactate/malate_DH_N"/>
</dbReference>
<keyword evidence="3 6" id="KW-0816">Tricarboxylic acid cycle</keyword>
<feature type="binding site" evidence="6 8">
    <location>
        <position position="98"/>
    </location>
    <ligand>
        <name>substrate</name>
    </ligand>
</feature>
<feature type="active site" description="Proton acceptor" evidence="6 7">
    <location>
        <position position="187"/>
    </location>
</feature>
<dbReference type="AlphaFoldDB" id="A0A1M7Y9K7"/>
<dbReference type="InterPro" id="IPR036291">
    <property type="entry name" value="NAD(P)-bd_dom_sf"/>
</dbReference>
<feature type="domain" description="Lactate/malate dehydrogenase N-terminal" evidence="10">
    <location>
        <begin position="5"/>
        <end position="152"/>
    </location>
</feature>
<dbReference type="CDD" id="cd01338">
    <property type="entry name" value="MDH_chloroplast-like"/>
    <property type="match status" value="1"/>
</dbReference>
<feature type="domain" description="Lactate/malate dehydrogenase C-terminal" evidence="11">
    <location>
        <begin position="157"/>
        <end position="322"/>
    </location>
</feature>
<dbReference type="FunFam" id="3.90.110.10:FF:000002">
    <property type="entry name" value="Malate dehydrogenase"/>
    <property type="match status" value="1"/>
</dbReference>
<dbReference type="GO" id="GO:0006108">
    <property type="term" value="P:malate metabolic process"/>
    <property type="evidence" value="ECO:0007669"/>
    <property type="project" value="InterPro"/>
</dbReference>
<dbReference type="InterPro" id="IPR001557">
    <property type="entry name" value="L-lactate/malate_DH"/>
</dbReference>
<dbReference type="PIRSF" id="PIRSF000102">
    <property type="entry name" value="Lac_mal_DH"/>
    <property type="match status" value="1"/>
</dbReference>
<evidence type="ECO:0000313" key="13">
    <source>
        <dbReference type="Proteomes" id="UP000184603"/>
    </source>
</evidence>